<evidence type="ECO:0000256" key="1">
    <source>
        <dbReference type="ARBA" id="ARBA00004389"/>
    </source>
</evidence>
<keyword evidence="6 10" id="KW-1133">Transmembrane helix</keyword>
<dbReference type="InterPro" id="IPR044623">
    <property type="entry name" value="HRD3"/>
</dbReference>
<evidence type="ECO:0000256" key="5">
    <source>
        <dbReference type="ARBA" id="ARBA00022824"/>
    </source>
</evidence>
<dbReference type="Pfam" id="PF08238">
    <property type="entry name" value="Sel1"/>
    <property type="match status" value="8"/>
</dbReference>
<feature type="chain" id="PRO_5036207909" evidence="11">
    <location>
        <begin position="20"/>
        <end position="659"/>
    </location>
</feature>
<dbReference type="Gramene" id="Kaladp0039s0349.6.v1.1">
    <property type="protein sequence ID" value="Kaladp0039s0349.6.v1.1"/>
    <property type="gene ID" value="Kaladp0039s0349.v1.1"/>
</dbReference>
<keyword evidence="8" id="KW-0325">Glycoprotein</keyword>
<comment type="subcellular location">
    <subcellularLocation>
        <location evidence="1">Endoplasmic reticulum membrane</location>
        <topology evidence="1">Single-pass membrane protein</topology>
    </subcellularLocation>
</comment>
<keyword evidence="2 10" id="KW-0812">Transmembrane</keyword>
<organism evidence="12 13">
    <name type="scientific">Kalanchoe fedtschenkoi</name>
    <name type="common">Lavender scallops</name>
    <name type="synonym">South American air plant</name>
    <dbReference type="NCBI Taxonomy" id="63787"/>
    <lineage>
        <taxon>Eukaryota</taxon>
        <taxon>Viridiplantae</taxon>
        <taxon>Streptophyta</taxon>
        <taxon>Embryophyta</taxon>
        <taxon>Tracheophyta</taxon>
        <taxon>Spermatophyta</taxon>
        <taxon>Magnoliopsida</taxon>
        <taxon>eudicotyledons</taxon>
        <taxon>Gunneridae</taxon>
        <taxon>Pentapetalae</taxon>
        <taxon>Saxifragales</taxon>
        <taxon>Crassulaceae</taxon>
        <taxon>Kalanchoe</taxon>
    </lineage>
</organism>
<dbReference type="InterPro" id="IPR011990">
    <property type="entry name" value="TPR-like_helical_dom_sf"/>
</dbReference>
<dbReference type="Gene3D" id="1.25.40.10">
    <property type="entry name" value="Tetratricopeptide repeat domain"/>
    <property type="match status" value="2"/>
</dbReference>
<evidence type="ECO:0000256" key="3">
    <source>
        <dbReference type="ARBA" id="ARBA00022729"/>
    </source>
</evidence>
<dbReference type="EnsemblPlants" id="Kaladp0039s0349.1.v1.1">
    <property type="protein sequence ID" value="Kaladp0039s0349.1.v1.1"/>
    <property type="gene ID" value="Kaladp0039s0349.v1.1"/>
</dbReference>
<evidence type="ECO:0000256" key="11">
    <source>
        <dbReference type="SAM" id="SignalP"/>
    </source>
</evidence>
<dbReference type="FunFam" id="1.25.40.10:FF:001837">
    <property type="entry name" value="ERAD-associated E3 ubiquitin-protein ligase component HRD3A"/>
    <property type="match status" value="1"/>
</dbReference>
<dbReference type="AlphaFoldDB" id="A0A7N0TK13"/>
<evidence type="ECO:0000256" key="8">
    <source>
        <dbReference type="ARBA" id="ARBA00023180"/>
    </source>
</evidence>
<dbReference type="SUPFAM" id="SSF81901">
    <property type="entry name" value="HCP-like"/>
    <property type="match status" value="3"/>
</dbReference>
<evidence type="ECO:0000256" key="2">
    <source>
        <dbReference type="ARBA" id="ARBA00022692"/>
    </source>
</evidence>
<keyword evidence="5" id="KW-0256">Endoplasmic reticulum</keyword>
<dbReference type="InterPro" id="IPR006597">
    <property type="entry name" value="Sel1-like"/>
</dbReference>
<dbReference type="GO" id="GO:0005789">
    <property type="term" value="C:endoplasmic reticulum membrane"/>
    <property type="evidence" value="ECO:0007669"/>
    <property type="project" value="UniProtKB-SubCell"/>
</dbReference>
<keyword evidence="3 11" id="KW-0732">Signal</keyword>
<dbReference type="OMA" id="IACKFFI"/>
<sequence>MRRLAFILCLILFPVPISARRYVLVLSQDDLNSPSTEDDVSDDWDDFGAGMKPDNELDPGSWTPILDPGRITPELFDSEYYSPVSKMISAASRGDPRALGVASSEIEAAALDGNPHAQSVLGYLYQMGIMRERNGARAFLYHHFAAEGGNMQSKMVTAYTYYKQDMYDDAIKLYAELAAVSVNSFLISKDSPVTEPVRINNGAEENKQALRKSRGEDDEDFQILEYQALKGNADAMYRVGVFHCFGLRGLQRDHQKALSWFSKAAEKGDSRAMELLGEFYARGVGVERNYTKSYEWLTQASKLHLYSSYNGLGYLYVKGYGVERNYTKAKEYFEMAAENDDAGGHYNLGVMYFKGFGMKRDVRIACKCFMMAANLGQPKAFYQLAKMFHSGTAVKKNLPMATALYKLVAERGPWSSMSRWALEAYLKGDIGKAFFLYLRMAEQGYEVAQSNAAWILDKYGGKKICIGASGLCTDAERHQHVHSLWWQASELGNEHAALLIGDAYYYGRGNARDYGCAANAYMHAKFQSNAQAMFNLGYMHEHGEGLPLDLHLAKRYYDEALELDPAAKLPITLALSNLWIRKNFANSFFVELIDSLPNAYPKIDMWVQNLLFVEGNATILALFVSLVTVLYLRERQRRNVWNMAPPQQPDALQPVPAFI</sequence>
<proteinExistence type="inferred from homology"/>
<evidence type="ECO:0000313" key="12">
    <source>
        <dbReference type="EnsemblPlants" id="Kaladp0039s0349.6.v1.1"/>
    </source>
</evidence>
<dbReference type="Proteomes" id="UP000594263">
    <property type="component" value="Unplaced"/>
</dbReference>
<accession>A0A7N0TK13</accession>
<dbReference type="EnsemblPlants" id="Kaladp0039s0349.6.v1.1">
    <property type="protein sequence ID" value="Kaladp0039s0349.6.v1.1"/>
    <property type="gene ID" value="Kaladp0039s0349.v1.1"/>
</dbReference>
<feature type="signal peptide" evidence="11">
    <location>
        <begin position="1"/>
        <end position="19"/>
    </location>
</feature>
<dbReference type="PANTHER" id="PTHR45084">
    <property type="entry name" value="ERAD-ASSOCIATED E3 UBIQUITIN-PROTEIN LIGASE COMPONENT HRD3A-RELATED"/>
    <property type="match status" value="1"/>
</dbReference>
<name>A0A7N0TK13_KALFE</name>
<evidence type="ECO:0000256" key="10">
    <source>
        <dbReference type="SAM" id="Phobius"/>
    </source>
</evidence>
<protein>
    <submittedName>
        <fullName evidence="12">Uncharacterized protein</fullName>
    </submittedName>
</protein>
<evidence type="ECO:0000256" key="9">
    <source>
        <dbReference type="ARBA" id="ARBA00038101"/>
    </source>
</evidence>
<reference evidence="12" key="1">
    <citation type="submission" date="2021-01" db="UniProtKB">
        <authorList>
            <consortium name="EnsemblPlants"/>
        </authorList>
    </citation>
    <scope>IDENTIFICATION</scope>
</reference>
<feature type="transmembrane region" description="Helical" evidence="10">
    <location>
        <begin position="610"/>
        <end position="632"/>
    </location>
</feature>
<dbReference type="GO" id="GO:0036503">
    <property type="term" value="P:ERAD pathway"/>
    <property type="evidence" value="ECO:0007669"/>
    <property type="project" value="InterPro"/>
</dbReference>
<evidence type="ECO:0000313" key="13">
    <source>
        <dbReference type="Proteomes" id="UP000594263"/>
    </source>
</evidence>
<keyword evidence="4" id="KW-0677">Repeat</keyword>
<evidence type="ECO:0000256" key="4">
    <source>
        <dbReference type="ARBA" id="ARBA00022737"/>
    </source>
</evidence>
<dbReference type="PANTHER" id="PTHR45084:SF1">
    <property type="entry name" value="ERAD-ASSOCIATED E3 UBIQUITIN-PROTEIN LIGASE COMPONENT HRD3A-RELATED"/>
    <property type="match status" value="1"/>
</dbReference>
<dbReference type="Gramene" id="Kaladp0039s0349.1.v1.1">
    <property type="protein sequence ID" value="Kaladp0039s0349.1.v1.1"/>
    <property type="gene ID" value="Kaladp0039s0349.v1.1"/>
</dbReference>
<dbReference type="SMART" id="SM00671">
    <property type="entry name" value="SEL1"/>
    <property type="match status" value="7"/>
</dbReference>
<keyword evidence="7 10" id="KW-0472">Membrane</keyword>
<comment type="similarity">
    <text evidence="9">Belongs to the sel-1 family.</text>
</comment>
<evidence type="ECO:0000256" key="7">
    <source>
        <dbReference type="ARBA" id="ARBA00023136"/>
    </source>
</evidence>
<keyword evidence="13" id="KW-1185">Reference proteome</keyword>
<evidence type="ECO:0000256" key="6">
    <source>
        <dbReference type="ARBA" id="ARBA00022989"/>
    </source>
</evidence>